<sequence length="185" mass="21413">MPRKYEVHHVIIQSLEEKDLSRVDLLKQVRKKSGLTVSDKTLNEALMRLLRDNKITVTGYDIGIYEGISRVQSMKSDGIIFSKVNTDPIEIGIFLKKLESDNLEEAKKALHKLKILFRIKMTKLKGIENSSSDKFDEIFTKILRYINTQDLNQKRIITQRLAWALSDEKDSQEILKQLLAALRIN</sequence>
<accession>A0A8T8K8I7</accession>
<keyword evidence="2" id="KW-1185">Reference proteome</keyword>
<dbReference type="GeneID" id="64820904"/>
<gene>
    <name evidence="1" type="ORF">HYG87_09025</name>
</gene>
<dbReference type="AlphaFoldDB" id="A0A8T8K8I7"/>
<dbReference type="Pfam" id="PF21128">
    <property type="entry name" value="WHD_MCM4"/>
    <property type="match status" value="1"/>
</dbReference>
<evidence type="ECO:0000313" key="1">
    <source>
        <dbReference type="EMBL" id="QUH23885.1"/>
    </source>
</evidence>
<dbReference type="Proteomes" id="UP000681041">
    <property type="component" value="Chromosome"/>
</dbReference>
<evidence type="ECO:0000313" key="2">
    <source>
        <dbReference type="Proteomes" id="UP000681041"/>
    </source>
</evidence>
<dbReference type="OrthoDB" id="68964at2157"/>
<proteinExistence type="predicted"/>
<name>A0A8T8K8I7_9EURY</name>
<dbReference type="EMBL" id="CP058560">
    <property type="protein sequence ID" value="QUH23885.1"/>
    <property type="molecule type" value="Genomic_DNA"/>
</dbReference>
<dbReference type="KEGG" id="meme:HYG87_09025"/>
<reference evidence="1" key="1">
    <citation type="submission" date="2020-07" db="EMBL/GenBank/DDBJ databases">
        <title>Methanobacterium. sp. MethCan genome.</title>
        <authorList>
            <person name="Postec A."/>
            <person name="Quemeneur M."/>
        </authorList>
    </citation>
    <scope>NUCLEOTIDE SEQUENCE</scope>
    <source>
        <strain evidence="1">MethCAN</strain>
    </source>
</reference>
<dbReference type="RefSeq" id="WP_211532842.1">
    <property type="nucleotide sequence ID" value="NZ_CP058560.1"/>
</dbReference>
<organism evidence="1 2">
    <name type="scientific">Methanobacterium alkalithermotolerans</name>
    <dbReference type="NCBI Taxonomy" id="2731220"/>
    <lineage>
        <taxon>Archaea</taxon>
        <taxon>Methanobacteriati</taxon>
        <taxon>Methanobacteriota</taxon>
        <taxon>Methanomada group</taxon>
        <taxon>Methanobacteria</taxon>
        <taxon>Methanobacteriales</taxon>
        <taxon>Methanobacteriaceae</taxon>
        <taxon>Methanobacterium</taxon>
    </lineage>
</organism>
<protein>
    <submittedName>
        <fullName evidence="1">Uncharacterized protein</fullName>
    </submittedName>
</protein>